<organism evidence="2 3">
    <name type="scientific">Aurantiacibacter arachoides</name>
    <dbReference type="NCBI Taxonomy" id="1850444"/>
    <lineage>
        <taxon>Bacteria</taxon>
        <taxon>Pseudomonadati</taxon>
        <taxon>Pseudomonadota</taxon>
        <taxon>Alphaproteobacteria</taxon>
        <taxon>Sphingomonadales</taxon>
        <taxon>Erythrobacteraceae</taxon>
        <taxon>Aurantiacibacter</taxon>
    </lineage>
</organism>
<evidence type="ECO:0000313" key="3">
    <source>
        <dbReference type="Proteomes" id="UP000460626"/>
    </source>
</evidence>
<comment type="caution">
    <text evidence="2">The sequence shown here is derived from an EMBL/GenBank/DDBJ whole genome shotgun (WGS) entry which is preliminary data.</text>
</comment>
<proteinExistence type="predicted"/>
<dbReference type="AlphaFoldDB" id="A0A845A617"/>
<feature type="region of interest" description="Disordered" evidence="1">
    <location>
        <begin position="28"/>
        <end position="62"/>
    </location>
</feature>
<dbReference type="EMBL" id="WTYH01000001">
    <property type="protein sequence ID" value="MXO94596.1"/>
    <property type="molecule type" value="Genomic_DNA"/>
</dbReference>
<sequence length="62" mass="7126">MHKLTGFVERVMMRYRRVEIERITLRNSRKRPPGMAPALVEPPRGPLPLQGGAEAPLTFERD</sequence>
<dbReference type="Proteomes" id="UP000460626">
    <property type="component" value="Unassembled WGS sequence"/>
</dbReference>
<evidence type="ECO:0000256" key="1">
    <source>
        <dbReference type="SAM" id="MobiDB-lite"/>
    </source>
</evidence>
<evidence type="ECO:0000313" key="2">
    <source>
        <dbReference type="EMBL" id="MXO94596.1"/>
    </source>
</evidence>
<reference evidence="2 3" key="1">
    <citation type="submission" date="2019-12" db="EMBL/GenBank/DDBJ databases">
        <title>Genomic-based taxomic classification of the family Erythrobacteraceae.</title>
        <authorList>
            <person name="Xu L."/>
        </authorList>
    </citation>
    <scope>NUCLEOTIDE SEQUENCE [LARGE SCALE GENOMIC DNA]</scope>
    <source>
        <strain evidence="2 3">RC4-10-4</strain>
    </source>
</reference>
<dbReference type="OrthoDB" id="7391857at2"/>
<dbReference type="RefSeq" id="WP_131451221.1">
    <property type="nucleotide sequence ID" value="NZ_BMJK01000001.1"/>
</dbReference>
<keyword evidence="3" id="KW-1185">Reference proteome</keyword>
<accession>A0A845A617</accession>
<protein>
    <submittedName>
        <fullName evidence="2">Uncharacterized protein</fullName>
    </submittedName>
</protein>
<name>A0A845A617_9SPHN</name>
<gene>
    <name evidence="2" type="ORF">GRI62_13410</name>
</gene>